<proteinExistence type="predicted"/>
<sequence length="346" mass="38398">MARYALLLLPSTNRVYADAAVRLTVAEIEVFNASVLGRRLSDIGETTIGGVPYVTFSAAEISDRDASLLANLSSIYALFRRVDDRLMEPVELRSLDRFDDDLITIQKYQGKTNEQFTKLLLNVTLLTSAFADEMLDRKFRVLDPLCGRGTTLNQALMYGFDAAGMDLDQKDFEAYSSFIQTWLKRKHLKHSAEVTRVRREKQVVARRLHVDVGVTKESYKAGDSLELVYVNADTTKAPEFYRPSTFDLVVADAPYGVQHGSRTGERGLHRSPLDLLAAAVPGWSRLLRPGGALGISWNTNVARRADAAAVLADAGLEPLDSGPYQGFSHRVDQAIVRDILVARRCS</sequence>
<protein>
    <submittedName>
        <fullName evidence="2">TRM11 family SAM-dependent methyltransferase</fullName>
    </submittedName>
</protein>
<accession>A0ABW4G1E0</accession>
<dbReference type="InterPro" id="IPR029063">
    <property type="entry name" value="SAM-dependent_MTases_sf"/>
</dbReference>
<dbReference type="GO" id="GO:0032259">
    <property type="term" value="P:methylation"/>
    <property type="evidence" value="ECO:0007669"/>
    <property type="project" value="UniProtKB-KW"/>
</dbReference>
<dbReference type="RefSeq" id="WP_343984423.1">
    <property type="nucleotide sequence ID" value="NZ_BAAAJG010000021.1"/>
</dbReference>
<name>A0ABW4G1E0_9PSEU</name>
<evidence type="ECO:0000313" key="3">
    <source>
        <dbReference type="Proteomes" id="UP001597145"/>
    </source>
</evidence>
<dbReference type="InterPro" id="IPR000241">
    <property type="entry name" value="RlmKL-like_Mtase"/>
</dbReference>
<keyword evidence="3" id="KW-1185">Reference proteome</keyword>
<comment type="caution">
    <text evidence="2">The sequence shown here is derived from an EMBL/GenBank/DDBJ whole genome shotgun (WGS) entry which is preliminary data.</text>
</comment>
<evidence type="ECO:0000313" key="2">
    <source>
        <dbReference type="EMBL" id="MFD1535162.1"/>
    </source>
</evidence>
<dbReference type="EMBL" id="JBHUCP010000050">
    <property type="protein sequence ID" value="MFD1535162.1"/>
    <property type="molecule type" value="Genomic_DNA"/>
</dbReference>
<gene>
    <name evidence="2" type="ORF">ACFSCY_37720</name>
</gene>
<keyword evidence="2" id="KW-0808">Transferase</keyword>
<dbReference type="GO" id="GO:0008168">
    <property type="term" value="F:methyltransferase activity"/>
    <property type="evidence" value="ECO:0007669"/>
    <property type="project" value="UniProtKB-KW"/>
</dbReference>
<keyword evidence="2" id="KW-0489">Methyltransferase</keyword>
<dbReference type="Proteomes" id="UP001597145">
    <property type="component" value="Unassembled WGS sequence"/>
</dbReference>
<dbReference type="Gene3D" id="3.40.50.150">
    <property type="entry name" value="Vaccinia Virus protein VP39"/>
    <property type="match status" value="1"/>
</dbReference>
<evidence type="ECO:0000259" key="1">
    <source>
        <dbReference type="Pfam" id="PF01170"/>
    </source>
</evidence>
<feature type="domain" description="Ribosomal RNA large subunit methyltransferase K/L-like methyltransferase" evidence="1">
    <location>
        <begin position="140"/>
        <end position="284"/>
    </location>
</feature>
<dbReference type="Pfam" id="PF01170">
    <property type="entry name" value="UPF0020"/>
    <property type="match status" value="1"/>
</dbReference>
<reference evidence="3" key="1">
    <citation type="journal article" date="2019" name="Int. J. Syst. Evol. Microbiol.">
        <title>The Global Catalogue of Microorganisms (GCM) 10K type strain sequencing project: providing services to taxonomists for standard genome sequencing and annotation.</title>
        <authorList>
            <consortium name="The Broad Institute Genomics Platform"/>
            <consortium name="The Broad Institute Genome Sequencing Center for Infectious Disease"/>
            <person name="Wu L."/>
            <person name="Ma J."/>
        </authorList>
    </citation>
    <scope>NUCLEOTIDE SEQUENCE [LARGE SCALE GENOMIC DNA]</scope>
    <source>
        <strain evidence="3">JCM 12165</strain>
    </source>
</reference>
<dbReference type="SUPFAM" id="SSF53335">
    <property type="entry name" value="S-adenosyl-L-methionine-dependent methyltransferases"/>
    <property type="match status" value="1"/>
</dbReference>
<organism evidence="2 3">
    <name type="scientific">Pseudonocardia aurantiaca</name>
    <dbReference type="NCBI Taxonomy" id="75290"/>
    <lineage>
        <taxon>Bacteria</taxon>
        <taxon>Bacillati</taxon>
        <taxon>Actinomycetota</taxon>
        <taxon>Actinomycetes</taxon>
        <taxon>Pseudonocardiales</taxon>
        <taxon>Pseudonocardiaceae</taxon>
        <taxon>Pseudonocardia</taxon>
    </lineage>
</organism>